<dbReference type="CDD" id="cd07185">
    <property type="entry name" value="OmpA_C-like"/>
    <property type="match status" value="1"/>
</dbReference>
<evidence type="ECO:0000256" key="8">
    <source>
        <dbReference type="ARBA" id="ARBA00023136"/>
    </source>
</evidence>
<dbReference type="AlphaFoldDB" id="A0A1H8ZPQ2"/>
<evidence type="ECO:0000256" key="6">
    <source>
        <dbReference type="ARBA" id="ARBA00023065"/>
    </source>
</evidence>
<dbReference type="InterPro" id="IPR006664">
    <property type="entry name" value="OMP_bac"/>
</dbReference>
<dbReference type="GO" id="GO:0007155">
    <property type="term" value="P:cell adhesion"/>
    <property type="evidence" value="ECO:0007669"/>
    <property type="project" value="InterPro"/>
</dbReference>
<evidence type="ECO:0000256" key="3">
    <source>
        <dbReference type="ARBA" id="ARBA00022452"/>
    </source>
</evidence>
<comment type="subcellular location">
    <subcellularLocation>
        <location evidence="1">Cell outer membrane</location>
        <topology evidence="1">Multi-pass membrane protein</topology>
    </subcellularLocation>
</comment>
<feature type="compositionally biased region" description="Basic and acidic residues" evidence="11">
    <location>
        <begin position="268"/>
        <end position="282"/>
    </location>
</feature>
<dbReference type="InterPro" id="IPR011250">
    <property type="entry name" value="OMP/PagP_B-barrel"/>
</dbReference>
<dbReference type="Proteomes" id="UP000199233">
    <property type="component" value="Unassembled WGS sequence"/>
</dbReference>
<dbReference type="SUPFAM" id="SSF103088">
    <property type="entry name" value="OmpA-like"/>
    <property type="match status" value="1"/>
</dbReference>
<dbReference type="STRING" id="489703.SAMN04488038_101113"/>
<evidence type="ECO:0000256" key="4">
    <source>
        <dbReference type="ARBA" id="ARBA00022692"/>
    </source>
</evidence>
<protein>
    <submittedName>
        <fullName evidence="13">Thrombospondin type 3 repeat-containing protein</fullName>
    </submittedName>
</protein>
<evidence type="ECO:0000256" key="5">
    <source>
        <dbReference type="ARBA" id="ARBA00022729"/>
    </source>
</evidence>
<evidence type="ECO:0000256" key="11">
    <source>
        <dbReference type="SAM" id="MobiDB-lite"/>
    </source>
</evidence>
<keyword evidence="4" id="KW-0812">Transmembrane</keyword>
<keyword evidence="9" id="KW-0998">Cell outer membrane</keyword>
<dbReference type="EMBL" id="FOFS01000001">
    <property type="protein sequence ID" value="SEP66203.1"/>
    <property type="molecule type" value="Genomic_DNA"/>
</dbReference>
<evidence type="ECO:0000256" key="9">
    <source>
        <dbReference type="ARBA" id="ARBA00023237"/>
    </source>
</evidence>
<dbReference type="InterPro" id="IPR050330">
    <property type="entry name" value="Bact_OuterMem_StrucFunc"/>
</dbReference>
<dbReference type="Gene3D" id="3.30.1330.60">
    <property type="entry name" value="OmpA-like domain"/>
    <property type="match status" value="1"/>
</dbReference>
<accession>A0A1H8ZPQ2</accession>
<keyword evidence="14" id="KW-1185">Reference proteome</keyword>
<keyword evidence="6" id="KW-0406">Ion transport</keyword>
<dbReference type="InterPro" id="IPR006690">
    <property type="entry name" value="OMPA-like_CS"/>
</dbReference>
<dbReference type="InterPro" id="IPR036737">
    <property type="entry name" value="OmpA-like_sf"/>
</dbReference>
<dbReference type="GO" id="GO:0015288">
    <property type="term" value="F:porin activity"/>
    <property type="evidence" value="ECO:0007669"/>
    <property type="project" value="UniProtKB-KW"/>
</dbReference>
<keyword evidence="7" id="KW-0626">Porin</keyword>
<dbReference type="SUPFAM" id="SSF56925">
    <property type="entry name" value="OMPA-like"/>
    <property type="match status" value="1"/>
</dbReference>
<dbReference type="PROSITE" id="PS51123">
    <property type="entry name" value="OMPA_2"/>
    <property type="match status" value="1"/>
</dbReference>
<dbReference type="GO" id="GO:0006811">
    <property type="term" value="P:monoatomic ion transport"/>
    <property type="evidence" value="ECO:0007669"/>
    <property type="project" value="UniProtKB-KW"/>
</dbReference>
<dbReference type="SUPFAM" id="SSF103647">
    <property type="entry name" value="TSP type-3 repeat"/>
    <property type="match status" value="2"/>
</dbReference>
<dbReference type="PANTHER" id="PTHR30329:SF21">
    <property type="entry name" value="LIPOPROTEIN YIAD-RELATED"/>
    <property type="match status" value="1"/>
</dbReference>
<dbReference type="GO" id="GO:0046930">
    <property type="term" value="C:pore complex"/>
    <property type="evidence" value="ECO:0007669"/>
    <property type="project" value="UniProtKB-KW"/>
</dbReference>
<evidence type="ECO:0000313" key="14">
    <source>
        <dbReference type="Proteomes" id="UP000199233"/>
    </source>
</evidence>
<sequence length="553" mass="58214">MKRRQVRNVLLGGAAAIGLLGSTVGNAYSPGWYFDLDAYYSQTQDADGVTTQPATAGTSATSCALGNLLGLGSLLGAGSTSTGCLLRLLGPGTSATPGTAAQIYDTSVSYKGGIGGGFGIGYLFEGGLRPEFNFSYTQADWDSITLTGSSATTKLSSNASQKMYRAMLNAWYDFDFGSFVVPYLGAGFGYQRTEVSAQGASSNDNGFAYQLGAGLGFLINQTTTLSLDYRYVSANDPSFDTTDGGKQTLSYKANNIGLGLRYSFGGKEKDSDGDGVPDRLDKCPNTPPNVQVYSNGCPVDMDGDGVPDYLDKCPNTPKGVQVDQSGCPLDSDGDGVPDYLDKCPGTPRGTKVNADGCSSADADGDGVPDDLDKCPNTPAGVAVGPNGCPLDSDGDGIPDYLDECPHSPPGAKVLPNGCALVGDCRKPRPGEQVDSKGCAVQQSFILKGVKFEFDSDRLTKEAMAILDQVAQTLQAYPNVNVEVSGHTDNIGSDSYNLGLSERRANSVKRYLAEHSVKAERMRPVGYGETRPIDSNETEVGRENNRRVELTVIE</sequence>
<dbReference type="GO" id="GO:0009279">
    <property type="term" value="C:cell outer membrane"/>
    <property type="evidence" value="ECO:0007669"/>
    <property type="project" value="UniProtKB-SubCell"/>
</dbReference>
<keyword evidence="2" id="KW-0813">Transport</keyword>
<dbReference type="Gene3D" id="2.40.160.20">
    <property type="match status" value="1"/>
</dbReference>
<evidence type="ECO:0000256" key="7">
    <source>
        <dbReference type="ARBA" id="ARBA00023114"/>
    </source>
</evidence>
<dbReference type="Pfam" id="PF02412">
    <property type="entry name" value="TSP_3"/>
    <property type="match status" value="5"/>
</dbReference>
<dbReference type="GO" id="GO:0005509">
    <property type="term" value="F:calcium ion binding"/>
    <property type="evidence" value="ECO:0007669"/>
    <property type="project" value="InterPro"/>
</dbReference>
<evidence type="ECO:0000259" key="12">
    <source>
        <dbReference type="PROSITE" id="PS51123"/>
    </source>
</evidence>
<dbReference type="InterPro" id="IPR006665">
    <property type="entry name" value="OmpA-like"/>
</dbReference>
<dbReference type="Pfam" id="PF00691">
    <property type="entry name" value="OmpA"/>
    <property type="match status" value="1"/>
</dbReference>
<feature type="region of interest" description="Disordered" evidence="11">
    <location>
        <begin position="268"/>
        <end position="289"/>
    </location>
</feature>
<keyword evidence="8 10" id="KW-0472">Membrane</keyword>
<name>A0A1H8ZPQ2_9GAMM</name>
<reference evidence="13 14" key="1">
    <citation type="submission" date="2016-10" db="EMBL/GenBank/DDBJ databases">
        <authorList>
            <person name="de Groot N.N."/>
        </authorList>
    </citation>
    <scope>NUCLEOTIDE SEQUENCE [LARGE SCALE GENOMIC DNA]</scope>
    <source>
        <strain evidence="13 14">DSM 25927</strain>
    </source>
</reference>
<feature type="domain" description="OmpA-like" evidence="12">
    <location>
        <begin position="438"/>
        <end position="553"/>
    </location>
</feature>
<dbReference type="InterPro" id="IPR028974">
    <property type="entry name" value="TSP_type-3_rpt"/>
</dbReference>
<proteinExistence type="predicted"/>
<keyword evidence="5" id="KW-0732">Signal</keyword>
<evidence type="ECO:0000256" key="2">
    <source>
        <dbReference type="ARBA" id="ARBA00022448"/>
    </source>
</evidence>
<dbReference type="RefSeq" id="WP_177188772.1">
    <property type="nucleotide sequence ID" value="NZ_FOFS01000001.1"/>
</dbReference>
<dbReference type="Pfam" id="PF13505">
    <property type="entry name" value="OMP_b-brl"/>
    <property type="match status" value="1"/>
</dbReference>
<dbReference type="Gene3D" id="4.10.1080.10">
    <property type="entry name" value="TSP type-3 repeat"/>
    <property type="match status" value="1"/>
</dbReference>
<gene>
    <name evidence="13" type="ORF">SAMN04488038_101113</name>
</gene>
<evidence type="ECO:0000256" key="1">
    <source>
        <dbReference type="ARBA" id="ARBA00004571"/>
    </source>
</evidence>
<dbReference type="PRINTS" id="PR01021">
    <property type="entry name" value="OMPADOMAIN"/>
</dbReference>
<dbReference type="PROSITE" id="PS01068">
    <property type="entry name" value="OMPA_1"/>
    <property type="match status" value="1"/>
</dbReference>
<keyword evidence="3" id="KW-1134">Transmembrane beta strand</keyword>
<dbReference type="InterPro" id="IPR003367">
    <property type="entry name" value="Thrombospondin_3-like_rpt"/>
</dbReference>
<dbReference type="InterPro" id="IPR027385">
    <property type="entry name" value="Beta-barrel_OMP"/>
</dbReference>
<evidence type="ECO:0000256" key="10">
    <source>
        <dbReference type="PROSITE-ProRule" id="PRU00473"/>
    </source>
</evidence>
<evidence type="ECO:0000313" key="13">
    <source>
        <dbReference type="EMBL" id="SEP66203.1"/>
    </source>
</evidence>
<dbReference type="PANTHER" id="PTHR30329">
    <property type="entry name" value="STATOR ELEMENT OF FLAGELLAR MOTOR COMPLEX"/>
    <property type="match status" value="1"/>
</dbReference>
<organism evidence="13 14">
    <name type="scientific">Solimonas aquatica</name>
    <dbReference type="NCBI Taxonomy" id="489703"/>
    <lineage>
        <taxon>Bacteria</taxon>
        <taxon>Pseudomonadati</taxon>
        <taxon>Pseudomonadota</taxon>
        <taxon>Gammaproteobacteria</taxon>
        <taxon>Nevskiales</taxon>
        <taxon>Nevskiaceae</taxon>
        <taxon>Solimonas</taxon>
    </lineage>
</organism>